<keyword evidence="1" id="KW-0472">Membrane</keyword>
<dbReference type="InterPro" id="IPR038750">
    <property type="entry name" value="YczE/YyaS-like"/>
</dbReference>
<name>A0ABP8Z028_9MICO</name>
<feature type="transmembrane region" description="Helical" evidence="1">
    <location>
        <begin position="68"/>
        <end position="87"/>
    </location>
</feature>
<feature type="transmembrane region" description="Helical" evidence="1">
    <location>
        <begin position="160"/>
        <end position="183"/>
    </location>
</feature>
<feature type="transmembrane region" description="Helical" evidence="1">
    <location>
        <begin position="99"/>
        <end position="122"/>
    </location>
</feature>
<dbReference type="Proteomes" id="UP001500121">
    <property type="component" value="Unassembled WGS sequence"/>
</dbReference>
<gene>
    <name evidence="2" type="ORF">GCM10025783_13090</name>
</gene>
<keyword evidence="1" id="KW-0812">Transmembrane</keyword>
<accession>A0ABP8Z028</accession>
<keyword evidence="3" id="KW-1185">Reference proteome</keyword>
<reference evidence="3" key="1">
    <citation type="journal article" date="2019" name="Int. J. Syst. Evol. Microbiol.">
        <title>The Global Catalogue of Microorganisms (GCM) 10K type strain sequencing project: providing services to taxonomists for standard genome sequencing and annotation.</title>
        <authorList>
            <consortium name="The Broad Institute Genomics Platform"/>
            <consortium name="The Broad Institute Genome Sequencing Center for Infectious Disease"/>
            <person name="Wu L."/>
            <person name="Ma J."/>
        </authorList>
    </citation>
    <scope>NUCLEOTIDE SEQUENCE [LARGE SCALE GENOMIC DNA]</scope>
    <source>
        <strain evidence="3">JCM 19015</strain>
    </source>
</reference>
<keyword evidence="1" id="KW-1133">Transmembrane helix</keyword>
<feature type="transmembrane region" description="Helical" evidence="1">
    <location>
        <begin position="227"/>
        <end position="248"/>
    </location>
</feature>
<feature type="transmembrane region" description="Helical" evidence="1">
    <location>
        <begin position="6"/>
        <end position="25"/>
    </location>
</feature>
<organism evidence="2 3">
    <name type="scientific">Amnibacterium soli</name>
    <dbReference type="NCBI Taxonomy" id="1282736"/>
    <lineage>
        <taxon>Bacteria</taxon>
        <taxon>Bacillati</taxon>
        <taxon>Actinomycetota</taxon>
        <taxon>Actinomycetes</taxon>
        <taxon>Micrococcales</taxon>
        <taxon>Microbacteriaceae</taxon>
        <taxon>Amnibacterium</taxon>
    </lineage>
</organism>
<sequence>MTADAALLTTLLVPVGLVLLGAGLVREVARDGYGVRPGPRSHLGLAADEAGAGLALPDRRAALRGGRLVAGLLLYGAAIALIVRAHLGVGPWDVLAQGLAALTRLPFGVVTNGIGALLLLAWWPLRQRPGIGTLLNVLLVGTAAQAVLDVLAPAEGLVPRVALLAAGMVLLAIATGVYVGAGLGAGPRDGLMLGLHRRLGWPVWLARAAVEGSALLAGWLLGGNVGVGTVVFAAGIGPLCGLTIRLLAPAQLHRP</sequence>
<dbReference type="PANTHER" id="PTHR40078:SF1">
    <property type="entry name" value="INTEGRAL MEMBRANE PROTEIN"/>
    <property type="match status" value="1"/>
</dbReference>
<evidence type="ECO:0000313" key="2">
    <source>
        <dbReference type="EMBL" id="GAA4742983.1"/>
    </source>
</evidence>
<feature type="transmembrane region" description="Helical" evidence="1">
    <location>
        <begin position="134"/>
        <end position="154"/>
    </location>
</feature>
<comment type="caution">
    <text evidence="2">The sequence shown here is derived from an EMBL/GenBank/DDBJ whole genome shotgun (WGS) entry which is preliminary data.</text>
</comment>
<evidence type="ECO:0000256" key="1">
    <source>
        <dbReference type="SAM" id="Phobius"/>
    </source>
</evidence>
<feature type="transmembrane region" description="Helical" evidence="1">
    <location>
        <begin position="204"/>
        <end position="221"/>
    </location>
</feature>
<protein>
    <recommendedName>
        <fullName evidence="4">Membrane protein YczE</fullName>
    </recommendedName>
</protein>
<proteinExistence type="predicted"/>
<evidence type="ECO:0008006" key="4">
    <source>
        <dbReference type="Google" id="ProtNLM"/>
    </source>
</evidence>
<evidence type="ECO:0000313" key="3">
    <source>
        <dbReference type="Proteomes" id="UP001500121"/>
    </source>
</evidence>
<dbReference type="EMBL" id="BAABLP010000002">
    <property type="protein sequence ID" value="GAA4742983.1"/>
    <property type="molecule type" value="Genomic_DNA"/>
</dbReference>
<dbReference type="RefSeq" id="WP_345480243.1">
    <property type="nucleotide sequence ID" value="NZ_BAABLP010000002.1"/>
</dbReference>
<dbReference type="Pfam" id="PF19700">
    <property type="entry name" value="DUF6198"/>
    <property type="match status" value="1"/>
</dbReference>
<dbReference type="PANTHER" id="PTHR40078">
    <property type="entry name" value="INTEGRAL MEMBRANE PROTEIN-RELATED"/>
    <property type="match status" value="1"/>
</dbReference>